<reference evidence="13" key="1">
    <citation type="journal article" date="2020" name="bioRxiv">
        <title>A rank-normalized archaeal taxonomy based on genome phylogeny resolves widespread incomplete and uneven classifications.</title>
        <authorList>
            <person name="Rinke C."/>
            <person name="Chuvochina M."/>
            <person name="Mussig A.J."/>
            <person name="Chaumeil P.-A."/>
            <person name="Waite D.W."/>
            <person name="Whitman W.B."/>
            <person name="Parks D.H."/>
            <person name="Hugenholtz P."/>
        </authorList>
    </citation>
    <scope>NUCLEOTIDE SEQUENCE [LARGE SCALE GENOMIC DNA]</scope>
</reference>
<evidence type="ECO:0000313" key="13">
    <source>
        <dbReference type="Proteomes" id="UP000527315"/>
    </source>
</evidence>
<comment type="similarity">
    <text evidence="1">Belongs to the protein kinase superfamily. BUD32 family.</text>
</comment>
<dbReference type="GO" id="GO:0004674">
    <property type="term" value="F:protein serine/threonine kinase activity"/>
    <property type="evidence" value="ECO:0007669"/>
    <property type="project" value="UniProtKB-KW"/>
</dbReference>
<dbReference type="EC" id="2.7.11.1" evidence="2"/>
<dbReference type="PROSITE" id="PS50011">
    <property type="entry name" value="PROTEIN_KINASE_DOM"/>
    <property type="match status" value="1"/>
</dbReference>
<protein>
    <recommendedName>
        <fullName evidence="2">non-specific serine/threonine protein kinase</fullName>
        <ecNumber evidence="2">2.7.11.1</ecNumber>
    </recommendedName>
</protein>
<dbReference type="PANTHER" id="PTHR12209:SF0">
    <property type="entry name" value="EKC_KEOPS COMPLEX SUBUNIT TP53RK"/>
    <property type="match status" value="1"/>
</dbReference>
<keyword evidence="5" id="KW-0819">tRNA processing</keyword>
<evidence type="ECO:0000256" key="5">
    <source>
        <dbReference type="ARBA" id="ARBA00022694"/>
    </source>
</evidence>
<dbReference type="InterPro" id="IPR022495">
    <property type="entry name" value="Bud32"/>
</dbReference>
<gene>
    <name evidence="12" type="ORF">HA227_01165</name>
</gene>
<organism evidence="12 13">
    <name type="scientific">Candidatus Iainarchaeum sp</name>
    <dbReference type="NCBI Taxonomy" id="3101447"/>
    <lineage>
        <taxon>Archaea</taxon>
        <taxon>Candidatus Iainarchaeota</taxon>
        <taxon>Candidatus Iainarchaeia</taxon>
        <taxon>Candidatus Iainarchaeales</taxon>
        <taxon>Candidatus Iainarchaeaceae</taxon>
        <taxon>Candidatus Iainarchaeum</taxon>
    </lineage>
</organism>
<dbReference type="EMBL" id="DUFJ01000028">
    <property type="protein sequence ID" value="HIH32839.1"/>
    <property type="molecule type" value="Genomic_DNA"/>
</dbReference>
<dbReference type="Gene3D" id="3.30.200.20">
    <property type="entry name" value="Phosphorylase Kinase, domain 1"/>
    <property type="match status" value="1"/>
</dbReference>
<evidence type="ECO:0000256" key="6">
    <source>
        <dbReference type="ARBA" id="ARBA00022741"/>
    </source>
</evidence>
<keyword evidence="6" id="KW-0547">Nucleotide-binding</keyword>
<evidence type="ECO:0000256" key="7">
    <source>
        <dbReference type="ARBA" id="ARBA00022777"/>
    </source>
</evidence>
<dbReference type="Pfam" id="PF00069">
    <property type="entry name" value="Pkinase"/>
    <property type="match status" value="1"/>
</dbReference>
<evidence type="ECO:0000256" key="9">
    <source>
        <dbReference type="ARBA" id="ARBA00047899"/>
    </source>
</evidence>
<proteinExistence type="inferred from homology"/>
<evidence type="ECO:0000313" key="12">
    <source>
        <dbReference type="EMBL" id="HIH32839.1"/>
    </source>
</evidence>
<accession>A0A7J4KUL7</accession>
<keyword evidence="7 12" id="KW-0418">Kinase</keyword>
<dbReference type="NCBIfam" id="TIGR03724">
    <property type="entry name" value="arch_bud32"/>
    <property type="match status" value="1"/>
</dbReference>
<dbReference type="Proteomes" id="UP000527315">
    <property type="component" value="Unassembled WGS sequence"/>
</dbReference>
<feature type="domain" description="Protein kinase" evidence="11">
    <location>
        <begin position="1"/>
        <end position="203"/>
    </location>
</feature>
<comment type="catalytic activity">
    <reaction evidence="10">
        <text>L-seryl-[protein] + ATP = O-phospho-L-seryl-[protein] + ADP + H(+)</text>
        <dbReference type="Rhea" id="RHEA:17989"/>
        <dbReference type="Rhea" id="RHEA-COMP:9863"/>
        <dbReference type="Rhea" id="RHEA-COMP:11604"/>
        <dbReference type="ChEBI" id="CHEBI:15378"/>
        <dbReference type="ChEBI" id="CHEBI:29999"/>
        <dbReference type="ChEBI" id="CHEBI:30616"/>
        <dbReference type="ChEBI" id="CHEBI:83421"/>
        <dbReference type="ChEBI" id="CHEBI:456216"/>
        <dbReference type="EC" id="2.7.11.1"/>
    </reaction>
</comment>
<evidence type="ECO:0000256" key="8">
    <source>
        <dbReference type="ARBA" id="ARBA00022840"/>
    </source>
</evidence>
<evidence type="ECO:0000256" key="2">
    <source>
        <dbReference type="ARBA" id="ARBA00012513"/>
    </source>
</evidence>
<sequence length="203" mass="23372">MPETLLRRGAEAELLLSEYLGEKVLVKRRIAKDYRVKELDERIRKERTKLEAGLLHNAKLQGVRTPFIRKIGRKNFEIVMELVEGKRLKDALDERNSGKYCKKLAEQIALLHNAGIIHGDLTTSNVIVNGRDFCLIDFGLGFYSEKIEDRAVDLLNLKKTFQATHFKLFKAWGGLELEYVKKAKDGARVLSQVKEIEKRARYS</sequence>
<evidence type="ECO:0000256" key="10">
    <source>
        <dbReference type="ARBA" id="ARBA00048679"/>
    </source>
</evidence>
<dbReference type="GO" id="GO:0005524">
    <property type="term" value="F:ATP binding"/>
    <property type="evidence" value="ECO:0007669"/>
    <property type="project" value="UniProtKB-KW"/>
</dbReference>
<evidence type="ECO:0000256" key="4">
    <source>
        <dbReference type="ARBA" id="ARBA00022679"/>
    </source>
</evidence>
<evidence type="ECO:0000256" key="3">
    <source>
        <dbReference type="ARBA" id="ARBA00022527"/>
    </source>
</evidence>
<keyword evidence="8" id="KW-0067">ATP-binding</keyword>
<comment type="catalytic activity">
    <reaction evidence="9">
        <text>L-threonyl-[protein] + ATP = O-phospho-L-threonyl-[protein] + ADP + H(+)</text>
        <dbReference type="Rhea" id="RHEA:46608"/>
        <dbReference type="Rhea" id="RHEA-COMP:11060"/>
        <dbReference type="Rhea" id="RHEA-COMP:11605"/>
        <dbReference type="ChEBI" id="CHEBI:15378"/>
        <dbReference type="ChEBI" id="CHEBI:30013"/>
        <dbReference type="ChEBI" id="CHEBI:30616"/>
        <dbReference type="ChEBI" id="CHEBI:61977"/>
        <dbReference type="ChEBI" id="CHEBI:456216"/>
        <dbReference type="EC" id="2.7.11.1"/>
    </reaction>
</comment>
<evidence type="ECO:0000256" key="1">
    <source>
        <dbReference type="ARBA" id="ARBA00010630"/>
    </source>
</evidence>
<dbReference type="InterPro" id="IPR000719">
    <property type="entry name" value="Prot_kinase_dom"/>
</dbReference>
<dbReference type="PROSITE" id="PS00109">
    <property type="entry name" value="PROTEIN_KINASE_TYR"/>
    <property type="match status" value="1"/>
</dbReference>
<dbReference type="GO" id="GO:0005829">
    <property type="term" value="C:cytosol"/>
    <property type="evidence" value="ECO:0007669"/>
    <property type="project" value="TreeGrafter"/>
</dbReference>
<dbReference type="Gene3D" id="1.10.510.10">
    <property type="entry name" value="Transferase(Phosphotransferase) domain 1"/>
    <property type="match status" value="1"/>
</dbReference>
<dbReference type="AlphaFoldDB" id="A0A7J4KUL7"/>
<dbReference type="InterPro" id="IPR008266">
    <property type="entry name" value="Tyr_kinase_AS"/>
</dbReference>
<dbReference type="PANTHER" id="PTHR12209">
    <property type="entry name" value="NON-SPECIFIC SERINE/THREONINE PROTEIN KINASE"/>
    <property type="match status" value="1"/>
</dbReference>
<name>A0A7J4KUL7_9ARCH</name>
<keyword evidence="4 12" id="KW-0808">Transferase</keyword>
<keyword evidence="3 12" id="KW-0723">Serine/threonine-protein kinase</keyword>
<dbReference type="InterPro" id="IPR011009">
    <property type="entry name" value="Kinase-like_dom_sf"/>
</dbReference>
<dbReference type="SUPFAM" id="SSF56112">
    <property type="entry name" value="Protein kinase-like (PK-like)"/>
    <property type="match status" value="1"/>
</dbReference>
<evidence type="ECO:0000259" key="11">
    <source>
        <dbReference type="PROSITE" id="PS50011"/>
    </source>
</evidence>
<dbReference type="GO" id="GO:0008033">
    <property type="term" value="P:tRNA processing"/>
    <property type="evidence" value="ECO:0007669"/>
    <property type="project" value="UniProtKB-KW"/>
</dbReference>
<comment type="caution">
    <text evidence="12">The sequence shown here is derived from an EMBL/GenBank/DDBJ whole genome shotgun (WGS) entry which is preliminary data.</text>
</comment>